<dbReference type="Proteomes" id="UP000279307">
    <property type="component" value="Chromosome 8"/>
</dbReference>
<gene>
    <name evidence="2" type="ORF">DMN91_008370</name>
</gene>
<sequence>MSDEAHVSLEDGGVHRVETVVDTSQQPSMSRPLPSTSHRPKRTKKLRMIAHSLLSPRKHTWKDWQMYVLKKETKRRSHCLGTGGGSPINVPFCPLEEELLDFITPEEAGMENIPQGGIYSCENMEADDVQTRENIPQEGIHSCENMEEDDVQTRENIHFEETELPQKIAYKRPVQTK</sequence>
<accession>A0A3L8DHJ0</accession>
<name>A0A3L8DHJ0_OOCBI</name>
<feature type="region of interest" description="Disordered" evidence="1">
    <location>
        <begin position="1"/>
        <end position="41"/>
    </location>
</feature>
<evidence type="ECO:0000313" key="2">
    <source>
        <dbReference type="EMBL" id="RLU19811.1"/>
    </source>
</evidence>
<comment type="caution">
    <text evidence="2">The sequence shown here is derived from an EMBL/GenBank/DDBJ whole genome shotgun (WGS) entry which is preliminary data.</text>
</comment>
<feature type="compositionally biased region" description="Polar residues" evidence="1">
    <location>
        <begin position="21"/>
        <end position="37"/>
    </location>
</feature>
<organism evidence="2">
    <name type="scientific">Ooceraea biroi</name>
    <name type="common">Clonal raider ant</name>
    <name type="synonym">Cerapachys biroi</name>
    <dbReference type="NCBI Taxonomy" id="2015173"/>
    <lineage>
        <taxon>Eukaryota</taxon>
        <taxon>Metazoa</taxon>
        <taxon>Ecdysozoa</taxon>
        <taxon>Arthropoda</taxon>
        <taxon>Hexapoda</taxon>
        <taxon>Insecta</taxon>
        <taxon>Pterygota</taxon>
        <taxon>Neoptera</taxon>
        <taxon>Endopterygota</taxon>
        <taxon>Hymenoptera</taxon>
        <taxon>Apocrita</taxon>
        <taxon>Aculeata</taxon>
        <taxon>Formicoidea</taxon>
        <taxon>Formicidae</taxon>
        <taxon>Dorylinae</taxon>
        <taxon>Ooceraea</taxon>
    </lineage>
</organism>
<proteinExistence type="predicted"/>
<dbReference type="EMBL" id="QOIP01000008">
    <property type="protein sequence ID" value="RLU19811.1"/>
    <property type="molecule type" value="Genomic_DNA"/>
</dbReference>
<evidence type="ECO:0000256" key="1">
    <source>
        <dbReference type="SAM" id="MobiDB-lite"/>
    </source>
</evidence>
<dbReference type="AlphaFoldDB" id="A0A3L8DHJ0"/>
<reference evidence="2" key="1">
    <citation type="journal article" date="2018" name="Genome Res.">
        <title>The genomic architecture and molecular evolution of ant odorant receptors.</title>
        <authorList>
            <person name="McKenzie S.K."/>
            <person name="Kronauer D.J.C."/>
        </authorList>
    </citation>
    <scope>NUCLEOTIDE SEQUENCE [LARGE SCALE GENOMIC DNA]</scope>
    <source>
        <strain evidence="2">Clonal line C1</strain>
    </source>
</reference>
<feature type="compositionally biased region" description="Basic and acidic residues" evidence="1">
    <location>
        <begin position="1"/>
        <end position="19"/>
    </location>
</feature>
<protein>
    <submittedName>
        <fullName evidence="2">Uncharacterized protein</fullName>
    </submittedName>
</protein>
<reference evidence="2" key="2">
    <citation type="submission" date="2018-07" db="EMBL/GenBank/DDBJ databases">
        <authorList>
            <person name="Mckenzie S.K."/>
            <person name="Kronauer D.J.C."/>
        </authorList>
    </citation>
    <scope>NUCLEOTIDE SEQUENCE</scope>
    <source>
        <strain evidence="2">Clonal line C1</strain>
    </source>
</reference>